<evidence type="ECO:0000256" key="7">
    <source>
        <dbReference type="ARBA" id="ARBA00023136"/>
    </source>
</evidence>
<keyword evidence="5" id="KW-1133">Transmembrane helix</keyword>
<evidence type="ECO:0000256" key="3">
    <source>
        <dbReference type="ARBA" id="ARBA00022448"/>
    </source>
</evidence>
<keyword evidence="10" id="KW-1185">Reference proteome</keyword>
<dbReference type="InterPro" id="IPR006012">
    <property type="entry name" value="Syntaxin/epimorphin_CS"/>
</dbReference>
<evidence type="ECO:0000256" key="5">
    <source>
        <dbReference type="ARBA" id="ARBA00022989"/>
    </source>
</evidence>
<dbReference type="PANTHER" id="PTHR19957">
    <property type="entry name" value="SYNTAXIN"/>
    <property type="match status" value="1"/>
</dbReference>
<dbReference type="PROSITE" id="PS00914">
    <property type="entry name" value="SYNTAXIN"/>
    <property type="match status" value="1"/>
</dbReference>
<accession>A0ABN7PH53</accession>
<gene>
    <name evidence="9" type="ORF">TPAB3V08_LOCUS14019</name>
</gene>
<keyword evidence="4" id="KW-0812">Transmembrane</keyword>
<comment type="similarity">
    <text evidence="2">Belongs to the syntaxin family.</text>
</comment>
<dbReference type="PANTHER" id="PTHR19957:SF3">
    <property type="entry name" value="SYNTAXIN-5"/>
    <property type="match status" value="1"/>
</dbReference>
<evidence type="ECO:0000313" key="9">
    <source>
        <dbReference type="EMBL" id="CAG2067076.1"/>
    </source>
</evidence>
<dbReference type="Gene3D" id="1.20.58.70">
    <property type="match status" value="1"/>
</dbReference>
<evidence type="ECO:0000256" key="4">
    <source>
        <dbReference type="ARBA" id="ARBA00022692"/>
    </source>
</evidence>
<evidence type="ECO:0000256" key="6">
    <source>
        <dbReference type="ARBA" id="ARBA00023054"/>
    </source>
</evidence>
<keyword evidence="3" id="KW-0813">Transport</keyword>
<sequence length="79" mass="9022">MALKKDNYLQSRAETMQNIESTIVELGGIFQQLAVMVKEQEEMVERIDTNVQDAELNVEAAHGEILKYFQSKNISTIFT</sequence>
<dbReference type="CDD" id="cd15844">
    <property type="entry name" value="SNARE_syntaxin5"/>
    <property type="match status" value="1"/>
</dbReference>
<dbReference type="InterPro" id="IPR045242">
    <property type="entry name" value="Syntaxin"/>
</dbReference>
<evidence type="ECO:0000256" key="1">
    <source>
        <dbReference type="ARBA" id="ARBA00004211"/>
    </source>
</evidence>
<comment type="caution">
    <text evidence="9">The sequence shown here is derived from an EMBL/GenBank/DDBJ whole genome shotgun (WGS) entry which is preliminary data.</text>
</comment>
<proteinExistence type="inferred from homology"/>
<name>A0ABN7PH53_TIMPD</name>
<evidence type="ECO:0000256" key="2">
    <source>
        <dbReference type="ARBA" id="ARBA00009063"/>
    </source>
</evidence>
<evidence type="ECO:0000259" key="8">
    <source>
        <dbReference type="PROSITE" id="PS50192"/>
    </source>
</evidence>
<dbReference type="Pfam" id="PF05739">
    <property type="entry name" value="SNARE"/>
    <property type="match status" value="1"/>
</dbReference>
<comment type="subcellular location">
    <subcellularLocation>
        <location evidence="1">Membrane</location>
        <topology evidence="1">Single-pass type IV membrane protein</topology>
    </subcellularLocation>
</comment>
<dbReference type="InterPro" id="IPR000727">
    <property type="entry name" value="T_SNARE_dom"/>
</dbReference>
<dbReference type="Proteomes" id="UP001153148">
    <property type="component" value="Unassembled WGS sequence"/>
</dbReference>
<keyword evidence="7" id="KW-0472">Membrane</keyword>
<dbReference type="SMART" id="SM00397">
    <property type="entry name" value="t_SNARE"/>
    <property type="match status" value="1"/>
</dbReference>
<keyword evidence="6" id="KW-0175">Coiled coil</keyword>
<dbReference type="PROSITE" id="PS50192">
    <property type="entry name" value="T_SNARE"/>
    <property type="match status" value="1"/>
</dbReference>
<evidence type="ECO:0000313" key="10">
    <source>
        <dbReference type="Proteomes" id="UP001153148"/>
    </source>
</evidence>
<reference evidence="9" key="1">
    <citation type="submission" date="2021-03" db="EMBL/GenBank/DDBJ databases">
        <authorList>
            <person name="Tran Van P."/>
        </authorList>
    </citation>
    <scope>NUCLEOTIDE SEQUENCE</scope>
</reference>
<dbReference type="SUPFAM" id="SSF47661">
    <property type="entry name" value="t-snare proteins"/>
    <property type="match status" value="1"/>
</dbReference>
<dbReference type="EMBL" id="CAJPIN010063140">
    <property type="protein sequence ID" value="CAG2067076.1"/>
    <property type="molecule type" value="Genomic_DNA"/>
</dbReference>
<protein>
    <recommendedName>
        <fullName evidence="8">t-SNARE coiled-coil homology domain-containing protein</fullName>
    </recommendedName>
</protein>
<dbReference type="InterPro" id="IPR010989">
    <property type="entry name" value="SNARE"/>
</dbReference>
<feature type="domain" description="T-SNARE coiled-coil homology" evidence="8">
    <location>
        <begin position="6"/>
        <end position="68"/>
    </location>
</feature>
<organism evidence="9 10">
    <name type="scientific">Timema podura</name>
    <name type="common">Walking stick</name>
    <dbReference type="NCBI Taxonomy" id="61482"/>
    <lineage>
        <taxon>Eukaryota</taxon>
        <taxon>Metazoa</taxon>
        <taxon>Ecdysozoa</taxon>
        <taxon>Arthropoda</taxon>
        <taxon>Hexapoda</taxon>
        <taxon>Insecta</taxon>
        <taxon>Pterygota</taxon>
        <taxon>Neoptera</taxon>
        <taxon>Polyneoptera</taxon>
        <taxon>Phasmatodea</taxon>
        <taxon>Timematodea</taxon>
        <taxon>Timematoidea</taxon>
        <taxon>Timematidae</taxon>
        <taxon>Timema</taxon>
    </lineage>
</organism>